<dbReference type="InterPro" id="IPR000326">
    <property type="entry name" value="PAP2/HPO"/>
</dbReference>
<feature type="transmembrane region" description="Helical" evidence="1">
    <location>
        <begin position="33"/>
        <end position="53"/>
    </location>
</feature>
<keyword evidence="1" id="KW-1133">Transmembrane helix</keyword>
<accession>A0A1F7L164</accession>
<dbReference type="CDD" id="cd01610">
    <property type="entry name" value="PAP2_like"/>
    <property type="match status" value="1"/>
</dbReference>
<evidence type="ECO:0000313" key="3">
    <source>
        <dbReference type="EMBL" id="OGK73863.1"/>
    </source>
</evidence>
<gene>
    <name evidence="3" type="ORF">A3K52_03735</name>
</gene>
<dbReference type="Gene3D" id="1.20.144.10">
    <property type="entry name" value="Phosphatidic acid phosphatase type 2/haloperoxidase"/>
    <property type="match status" value="2"/>
</dbReference>
<keyword evidence="1" id="KW-0472">Membrane</keyword>
<dbReference type="PANTHER" id="PTHR14969:SF13">
    <property type="entry name" value="AT30094P"/>
    <property type="match status" value="1"/>
</dbReference>
<dbReference type="PANTHER" id="PTHR14969">
    <property type="entry name" value="SPHINGOSINE-1-PHOSPHATE PHOSPHOHYDROLASE"/>
    <property type="match status" value="1"/>
</dbReference>
<comment type="caution">
    <text evidence="3">The sequence shown here is derived from an EMBL/GenBank/DDBJ whole genome shotgun (WGS) entry which is preliminary data.</text>
</comment>
<feature type="transmembrane region" description="Helical" evidence="1">
    <location>
        <begin position="59"/>
        <end position="80"/>
    </location>
</feature>
<protein>
    <recommendedName>
        <fullName evidence="2">Phosphatidic acid phosphatase type 2/haloperoxidase domain-containing protein</fullName>
    </recommendedName>
</protein>
<keyword evidence="1" id="KW-0812">Transmembrane</keyword>
<evidence type="ECO:0000313" key="4">
    <source>
        <dbReference type="Proteomes" id="UP000177050"/>
    </source>
</evidence>
<dbReference type="AlphaFoldDB" id="A0A1F7L164"/>
<dbReference type="Proteomes" id="UP000177050">
    <property type="component" value="Unassembled WGS sequence"/>
</dbReference>
<evidence type="ECO:0000259" key="2">
    <source>
        <dbReference type="SMART" id="SM00014"/>
    </source>
</evidence>
<feature type="transmembrane region" description="Helical" evidence="1">
    <location>
        <begin position="125"/>
        <end position="141"/>
    </location>
</feature>
<name>A0A1F7L164_9BACT</name>
<sequence length="174" mass="20106">MIQQISQFDTLITNQLFSLIPHSSFFDLFFQTFSYIGGSMIVWVVLMFFLIIFEEIKKHVFILYFSLGNGLTWILTEIILKNIFMRQRPMITDICPTDFSLPSTHASTAFASAVILSSFDKKRRYLYYLVASLISYSRIYLGCHYFLDIVVGGLVGAVIAQIVLHIDISYRKKK</sequence>
<organism evidence="3 4">
    <name type="scientific">Candidatus Roizmanbacteria bacterium RIFOXYD1_FULL_38_12</name>
    <dbReference type="NCBI Taxonomy" id="1802093"/>
    <lineage>
        <taxon>Bacteria</taxon>
        <taxon>Candidatus Roizmaniibacteriota</taxon>
    </lineage>
</organism>
<dbReference type="SMART" id="SM00014">
    <property type="entry name" value="acidPPc"/>
    <property type="match status" value="1"/>
</dbReference>
<proteinExistence type="predicted"/>
<dbReference type="EMBL" id="MGBR01000001">
    <property type="protein sequence ID" value="OGK73863.1"/>
    <property type="molecule type" value="Genomic_DNA"/>
</dbReference>
<feature type="domain" description="Phosphatidic acid phosphatase type 2/haloperoxidase" evidence="2">
    <location>
        <begin position="62"/>
        <end position="164"/>
    </location>
</feature>
<reference evidence="3 4" key="1">
    <citation type="journal article" date="2016" name="Nat. Commun.">
        <title>Thousands of microbial genomes shed light on interconnected biogeochemical processes in an aquifer system.</title>
        <authorList>
            <person name="Anantharaman K."/>
            <person name="Brown C.T."/>
            <person name="Hug L.A."/>
            <person name="Sharon I."/>
            <person name="Castelle C.J."/>
            <person name="Probst A.J."/>
            <person name="Thomas B.C."/>
            <person name="Singh A."/>
            <person name="Wilkins M.J."/>
            <person name="Karaoz U."/>
            <person name="Brodie E.L."/>
            <person name="Williams K.H."/>
            <person name="Hubbard S.S."/>
            <person name="Banfield J.F."/>
        </authorList>
    </citation>
    <scope>NUCLEOTIDE SEQUENCE [LARGE SCALE GENOMIC DNA]</scope>
</reference>
<evidence type="ECO:0000256" key="1">
    <source>
        <dbReference type="SAM" id="Phobius"/>
    </source>
</evidence>
<dbReference type="Pfam" id="PF01569">
    <property type="entry name" value="PAP2"/>
    <property type="match status" value="1"/>
</dbReference>
<dbReference type="SUPFAM" id="SSF48317">
    <property type="entry name" value="Acid phosphatase/Vanadium-dependent haloperoxidase"/>
    <property type="match status" value="1"/>
</dbReference>
<feature type="transmembrane region" description="Helical" evidence="1">
    <location>
        <begin position="147"/>
        <end position="166"/>
    </location>
</feature>
<dbReference type="InterPro" id="IPR036938">
    <property type="entry name" value="PAP2/HPO_sf"/>
</dbReference>